<dbReference type="EMBL" id="JOMC01000132">
    <property type="protein sequence ID" value="KIA75503.1"/>
    <property type="molecule type" value="Genomic_DNA"/>
</dbReference>
<keyword evidence="4" id="KW-0539">Nucleus</keyword>
<feature type="domain" description="Zn(2)-C6 fungal-type" evidence="6">
    <location>
        <begin position="17"/>
        <end position="47"/>
    </location>
</feature>
<organism evidence="7 8">
    <name type="scientific">Aspergillus ustus</name>
    <dbReference type="NCBI Taxonomy" id="40382"/>
    <lineage>
        <taxon>Eukaryota</taxon>
        <taxon>Fungi</taxon>
        <taxon>Dikarya</taxon>
        <taxon>Ascomycota</taxon>
        <taxon>Pezizomycotina</taxon>
        <taxon>Eurotiomycetes</taxon>
        <taxon>Eurotiomycetidae</taxon>
        <taxon>Eurotiales</taxon>
        <taxon>Aspergillaceae</taxon>
        <taxon>Aspergillus</taxon>
        <taxon>Aspergillus subgen. Nidulantes</taxon>
    </lineage>
</organism>
<keyword evidence="1" id="KW-0805">Transcription regulation</keyword>
<gene>
    <name evidence="7" type="ORF">HK57_00001</name>
</gene>
<dbReference type="PROSITE" id="PS50048">
    <property type="entry name" value="ZN2_CY6_FUNGAL_2"/>
    <property type="match status" value="1"/>
</dbReference>
<evidence type="ECO:0000259" key="6">
    <source>
        <dbReference type="PROSITE" id="PS50048"/>
    </source>
</evidence>
<evidence type="ECO:0000256" key="3">
    <source>
        <dbReference type="ARBA" id="ARBA00023163"/>
    </source>
</evidence>
<evidence type="ECO:0000313" key="8">
    <source>
        <dbReference type="Proteomes" id="UP000053475"/>
    </source>
</evidence>
<dbReference type="InterPro" id="IPR036864">
    <property type="entry name" value="Zn2-C6_fun-type_DNA-bd_sf"/>
</dbReference>
<feature type="region of interest" description="Disordered" evidence="5">
    <location>
        <begin position="56"/>
        <end position="84"/>
    </location>
</feature>
<dbReference type="GO" id="GO:0003677">
    <property type="term" value="F:DNA binding"/>
    <property type="evidence" value="ECO:0007669"/>
    <property type="project" value="UniProtKB-KW"/>
</dbReference>
<dbReference type="GO" id="GO:0008270">
    <property type="term" value="F:zinc ion binding"/>
    <property type="evidence" value="ECO:0007669"/>
    <property type="project" value="InterPro"/>
</dbReference>
<feature type="compositionally biased region" description="Polar residues" evidence="5">
    <location>
        <begin position="64"/>
        <end position="79"/>
    </location>
</feature>
<evidence type="ECO:0000256" key="4">
    <source>
        <dbReference type="ARBA" id="ARBA00023242"/>
    </source>
</evidence>
<comment type="caution">
    <text evidence="7">The sequence shown here is derived from an EMBL/GenBank/DDBJ whole genome shotgun (WGS) entry which is preliminary data.</text>
</comment>
<dbReference type="InterPro" id="IPR050675">
    <property type="entry name" value="OAF3"/>
</dbReference>
<protein>
    <recommendedName>
        <fullName evidence="6">Zn(2)-C6 fungal-type domain-containing protein</fullName>
    </recommendedName>
</protein>
<reference evidence="7 8" key="1">
    <citation type="submission" date="2014-11" db="EMBL/GenBank/DDBJ databases">
        <title>Genomics derived discovery of secondary metabolites biosynthetic gene clusters in Aspergillus ustus.</title>
        <authorList>
            <person name="Pi B."/>
            <person name="Dai F."/>
            <person name="Song X."/>
            <person name="Zhu C."/>
            <person name="Li H."/>
            <person name="Yu D."/>
        </authorList>
    </citation>
    <scope>NUCLEOTIDE SEQUENCE [LARGE SCALE GENOMIC DNA]</scope>
    <source>
        <strain evidence="7 8">3.3904</strain>
    </source>
</reference>
<sequence length="395" mass="42571">MMSVSLPEGSVAKLRASCDACNESKVRCSQGKPQCARCAKQDILCVYGLSRRSHKDAPRIGASKETQPTSAIPTSPPSEKTSRDAVLSMSPVVTPGVQSHDRMQHATPLPISLPISAPHHRDISTDEAEPFATGMQSPGSHLFPDDLGLAFHQPADFGLPPDSTDSTFMDFTLMSPNVPDSNGFIHYDFPIAGAEADAAACNCISRSIAELASLRSVAGASFNAQLSQLRRVINVSEGCIACHCTTQDEIPIMITSILIGRVIQGLEATLIRTRSSSSASSSTSSTNTTNSSSNSSSVSGTMSTDAPRLSWGELQIDPDEENQLKAHLWLLQFRKLERLIEEFNSSVRRLTGSTSGGHSAFLMACQCIHMWLTQKADVLKSRYHSQVGESLHLIR</sequence>
<dbReference type="CDD" id="cd00067">
    <property type="entry name" value="GAL4"/>
    <property type="match status" value="1"/>
</dbReference>
<keyword evidence="3" id="KW-0804">Transcription</keyword>
<dbReference type="SMART" id="SM00066">
    <property type="entry name" value="GAL4"/>
    <property type="match status" value="1"/>
</dbReference>
<evidence type="ECO:0000313" key="7">
    <source>
        <dbReference type="EMBL" id="KIA75503.1"/>
    </source>
</evidence>
<dbReference type="PANTHER" id="PTHR31069:SF31">
    <property type="entry name" value="MONODICTYPHENONE CLUSTER TRANSCRIPTION FACTOR-RELATED"/>
    <property type="match status" value="1"/>
</dbReference>
<dbReference type="Proteomes" id="UP000053475">
    <property type="component" value="Unassembled WGS sequence"/>
</dbReference>
<dbReference type="GO" id="GO:0000981">
    <property type="term" value="F:DNA-binding transcription factor activity, RNA polymerase II-specific"/>
    <property type="evidence" value="ECO:0007669"/>
    <property type="project" value="InterPro"/>
</dbReference>
<proteinExistence type="predicted"/>
<name>A0A0C1E5Q4_ASPUT</name>
<dbReference type="InterPro" id="IPR001138">
    <property type="entry name" value="Zn2Cys6_DnaBD"/>
</dbReference>
<evidence type="ECO:0000256" key="2">
    <source>
        <dbReference type="ARBA" id="ARBA00023125"/>
    </source>
</evidence>
<evidence type="ECO:0000256" key="1">
    <source>
        <dbReference type="ARBA" id="ARBA00023015"/>
    </source>
</evidence>
<feature type="region of interest" description="Disordered" evidence="5">
    <location>
        <begin position="277"/>
        <end position="304"/>
    </location>
</feature>
<dbReference type="Pfam" id="PF00172">
    <property type="entry name" value="Zn_clus"/>
    <property type="match status" value="1"/>
</dbReference>
<keyword evidence="2" id="KW-0238">DNA-binding</keyword>
<dbReference type="Gene3D" id="4.10.240.10">
    <property type="entry name" value="Zn(2)-C6 fungal-type DNA-binding domain"/>
    <property type="match status" value="1"/>
</dbReference>
<dbReference type="AlphaFoldDB" id="A0A0C1E5Q4"/>
<accession>A0A0C1E5Q4</accession>
<dbReference type="SUPFAM" id="SSF57701">
    <property type="entry name" value="Zn2/Cys6 DNA-binding domain"/>
    <property type="match status" value="1"/>
</dbReference>
<dbReference type="PANTHER" id="PTHR31069">
    <property type="entry name" value="OLEATE-ACTIVATED TRANSCRIPTION FACTOR 1-RELATED"/>
    <property type="match status" value="1"/>
</dbReference>
<dbReference type="PRINTS" id="PR00755">
    <property type="entry name" value="AFLATOXINBRP"/>
</dbReference>
<evidence type="ECO:0000256" key="5">
    <source>
        <dbReference type="SAM" id="MobiDB-lite"/>
    </source>
</evidence>
<keyword evidence="8" id="KW-1185">Reference proteome</keyword>